<accession>A0A918BXQ3</accession>
<keyword evidence="3" id="KW-1185">Reference proteome</keyword>
<evidence type="ECO:0000313" key="3">
    <source>
        <dbReference type="Proteomes" id="UP000656732"/>
    </source>
</evidence>
<feature type="region of interest" description="Disordered" evidence="1">
    <location>
        <begin position="1"/>
        <end position="21"/>
    </location>
</feature>
<gene>
    <name evidence="2" type="ORF">GCM10010280_51030</name>
</gene>
<dbReference type="AlphaFoldDB" id="A0A918BXQ3"/>
<protein>
    <submittedName>
        <fullName evidence="2">Uncharacterized protein</fullName>
    </submittedName>
</protein>
<sequence length="112" mass="11645">MEAPTADRQQSAAADDHSAQSEFRRVPGAVIAVLVSRREGRSCFVLCGPLLMHVVGVSGGAVFGAGVGAARVGEEMHQAESEEQQEQQSADCPSSCSCSVAHTLRHLAVAPT</sequence>
<proteinExistence type="predicted"/>
<name>A0A918BXQ3_9ACTN</name>
<evidence type="ECO:0000313" key="2">
    <source>
        <dbReference type="EMBL" id="GGQ97115.1"/>
    </source>
</evidence>
<dbReference type="Proteomes" id="UP000656732">
    <property type="component" value="Unassembled WGS sequence"/>
</dbReference>
<dbReference type="EMBL" id="BMTU01000011">
    <property type="protein sequence ID" value="GGQ97115.1"/>
    <property type="molecule type" value="Genomic_DNA"/>
</dbReference>
<evidence type="ECO:0000256" key="1">
    <source>
        <dbReference type="SAM" id="MobiDB-lite"/>
    </source>
</evidence>
<reference evidence="2" key="1">
    <citation type="journal article" date="2014" name="Int. J. Syst. Evol. Microbiol.">
        <title>Complete genome sequence of Corynebacterium casei LMG S-19264T (=DSM 44701T), isolated from a smear-ripened cheese.</title>
        <authorList>
            <consortium name="US DOE Joint Genome Institute (JGI-PGF)"/>
            <person name="Walter F."/>
            <person name="Albersmeier A."/>
            <person name="Kalinowski J."/>
            <person name="Ruckert C."/>
        </authorList>
    </citation>
    <scope>NUCLEOTIDE SEQUENCE</scope>
    <source>
        <strain evidence="2">JCM 4403</strain>
    </source>
</reference>
<reference evidence="2" key="2">
    <citation type="submission" date="2020-09" db="EMBL/GenBank/DDBJ databases">
        <authorList>
            <person name="Sun Q."/>
            <person name="Ohkuma M."/>
        </authorList>
    </citation>
    <scope>NUCLEOTIDE SEQUENCE</scope>
    <source>
        <strain evidence="2">JCM 4403</strain>
    </source>
</reference>
<comment type="caution">
    <text evidence="2">The sequence shown here is derived from an EMBL/GenBank/DDBJ whole genome shotgun (WGS) entry which is preliminary data.</text>
</comment>
<organism evidence="2 3">
    <name type="scientific">Streptomyces pilosus</name>
    <dbReference type="NCBI Taxonomy" id="28893"/>
    <lineage>
        <taxon>Bacteria</taxon>
        <taxon>Bacillati</taxon>
        <taxon>Actinomycetota</taxon>
        <taxon>Actinomycetes</taxon>
        <taxon>Kitasatosporales</taxon>
        <taxon>Streptomycetaceae</taxon>
        <taxon>Streptomyces</taxon>
    </lineage>
</organism>
<feature type="compositionally biased region" description="Low complexity" evidence="1">
    <location>
        <begin position="1"/>
        <end position="13"/>
    </location>
</feature>